<dbReference type="AlphaFoldDB" id="A0A0A8ZXJ7"/>
<dbReference type="EMBL" id="GBRH01253816">
    <property type="protein sequence ID" value="JAD44079.1"/>
    <property type="molecule type" value="Transcribed_RNA"/>
</dbReference>
<protein>
    <submittedName>
        <fullName evidence="1">Uncharacterized protein</fullName>
    </submittedName>
</protein>
<reference evidence="1" key="2">
    <citation type="journal article" date="2015" name="Data Brief">
        <title>Shoot transcriptome of the giant reed, Arundo donax.</title>
        <authorList>
            <person name="Barrero R.A."/>
            <person name="Guerrero F.D."/>
            <person name="Moolhuijzen P."/>
            <person name="Goolsby J.A."/>
            <person name="Tidwell J."/>
            <person name="Bellgard S.E."/>
            <person name="Bellgard M.I."/>
        </authorList>
    </citation>
    <scope>NUCLEOTIDE SEQUENCE</scope>
    <source>
        <tissue evidence="1">Shoot tissue taken approximately 20 cm above the soil surface</tissue>
    </source>
</reference>
<organism evidence="1">
    <name type="scientific">Arundo donax</name>
    <name type="common">Giant reed</name>
    <name type="synonym">Donax arundinaceus</name>
    <dbReference type="NCBI Taxonomy" id="35708"/>
    <lineage>
        <taxon>Eukaryota</taxon>
        <taxon>Viridiplantae</taxon>
        <taxon>Streptophyta</taxon>
        <taxon>Embryophyta</taxon>
        <taxon>Tracheophyta</taxon>
        <taxon>Spermatophyta</taxon>
        <taxon>Magnoliopsida</taxon>
        <taxon>Liliopsida</taxon>
        <taxon>Poales</taxon>
        <taxon>Poaceae</taxon>
        <taxon>PACMAD clade</taxon>
        <taxon>Arundinoideae</taxon>
        <taxon>Arundineae</taxon>
        <taxon>Arundo</taxon>
    </lineage>
</organism>
<name>A0A0A8ZXJ7_ARUDO</name>
<proteinExistence type="predicted"/>
<reference evidence="1" key="1">
    <citation type="submission" date="2014-09" db="EMBL/GenBank/DDBJ databases">
        <authorList>
            <person name="Magalhaes I.L.F."/>
            <person name="Oliveira U."/>
            <person name="Santos F.R."/>
            <person name="Vidigal T.H.D.A."/>
            <person name="Brescovit A.D."/>
            <person name="Santos A.J."/>
        </authorList>
    </citation>
    <scope>NUCLEOTIDE SEQUENCE</scope>
    <source>
        <tissue evidence="1">Shoot tissue taken approximately 20 cm above the soil surface</tissue>
    </source>
</reference>
<evidence type="ECO:0000313" key="1">
    <source>
        <dbReference type="EMBL" id="JAD44079.1"/>
    </source>
</evidence>
<sequence>MGKHSKVVEQTTCMDASFVPGWSQGRVGLRTTLSAISS</sequence>
<accession>A0A0A8ZXJ7</accession>